<evidence type="ECO:0000313" key="5">
    <source>
        <dbReference type="Proteomes" id="UP000001072"/>
    </source>
</evidence>
<feature type="region of interest" description="Disordered" evidence="2">
    <location>
        <begin position="327"/>
        <end position="385"/>
    </location>
</feature>
<dbReference type="GO" id="GO:0008270">
    <property type="term" value="F:zinc ion binding"/>
    <property type="evidence" value="ECO:0007669"/>
    <property type="project" value="UniProtKB-KW"/>
</dbReference>
<dbReference type="HOGENOM" id="CLU_581496_0_0_1"/>
<dbReference type="Proteomes" id="UP000001072">
    <property type="component" value="Unassembled WGS sequence"/>
</dbReference>
<dbReference type="InParanoid" id="F4RY61"/>
<dbReference type="VEuPathDB" id="FungiDB:MELLADRAFT_109954"/>
<name>F4RY61_MELLP</name>
<dbReference type="GeneID" id="18923921"/>
<dbReference type="AlphaFoldDB" id="F4RY61"/>
<sequence length="470" mass="51094">MAMYTVHTTPPKDGSVGYVNNCNCTHFLQNKSACKHISAPGLGRTPSTSGLPSGSYCYAPMVPAPLPYQLNIENPQQPQRSGLHSGTPPRAVKPPTSHPGASATSDRWLPESSHLTTGLTDPSSDSYIERLFYNPHHLQSTPPPHHAGPYVGHPLSQNAVPYPNSPFLREVARNPQCGPAPPLPATSSSHFMNHSATSNTRTSHGASSSSSFTPRRHYYSLTENDVPDLAPPPPPPTQMTYHLDPQSLFRALNQHVPPPVPQALQRTPEVTPAPPRYRNLTPPGPRATTERPAAPVPGANLPGAPATKSMYDGFPFIQNMLPSAAQPANACHSMQSTHRTETNDRHVAHTTTDSSVSRSTTSHHASTSSHRLETTRSHGSTDTGPFVLTVAKEDALRAVESRNFKRKDDFAGLCTALRRISAEAPYEAKDTALSTYNEQLVAAIRKEAETFLARLRNFNGGNRPKKQRRF</sequence>
<evidence type="ECO:0000313" key="4">
    <source>
        <dbReference type="EMBL" id="EGG02698.1"/>
    </source>
</evidence>
<dbReference type="PROSITE" id="PS50966">
    <property type="entry name" value="ZF_SWIM"/>
    <property type="match status" value="1"/>
</dbReference>
<keyword evidence="1" id="KW-0863">Zinc-finger</keyword>
<dbReference type="EMBL" id="GL883129">
    <property type="protein sequence ID" value="EGG02698.1"/>
    <property type="molecule type" value="Genomic_DNA"/>
</dbReference>
<feature type="region of interest" description="Disordered" evidence="2">
    <location>
        <begin position="260"/>
        <end position="299"/>
    </location>
</feature>
<organism evidence="5">
    <name type="scientific">Melampsora larici-populina (strain 98AG31 / pathotype 3-4-7)</name>
    <name type="common">Poplar leaf rust fungus</name>
    <dbReference type="NCBI Taxonomy" id="747676"/>
    <lineage>
        <taxon>Eukaryota</taxon>
        <taxon>Fungi</taxon>
        <taxon>Dikarya</taxon>
        <taxon>Basidiomycota</taxon>
        <taxon>Pucciniomycotina</taxon>
        <taxon>Pucciniomycetes</taxon>
        <taxon>Pucciniales</taxon>
        <taxon>Melampsoraceae</taxon>
        <taxon>Melampsora</taxon>
    </lineage>
</organism>
<dbReference type="RefSeq" id="XP_007414100.1">
    <property type="nucleotide sequence ID" value="XM_007414038.1"/>
</dbReference>
<feature type="compositionally biased region" description="Low complexity" evidence="2">
    <location>
        <begin position="349"/>
        <end position="369"/>
    </location>
</feature>
<feature type="region of interest" description="Disordered" evidence="2">
    <location>
        <begin position="171"/>
        <end position="214"/>
    </location>
</feature>
<proteinExistence type="predicted"/>
<dbReference type="InterPro" id="IPR007527">
    <property type="entry name" value="Znf_SWIM"/>
</dbReference>
<evidence type="ECO:0000256" key="2">
    <source>
        <dbReference type="SAM" id="MobiDB-lite"/>
    </source>
</evidence>
<feature type="compositionally biased region" description="Polar residues" evidence="2">
    <location>
        <begin position="113"/>
        <end position="126"/>
    </location>
</feature>
<feature type="compositionally biased region" description="Basic and acidic residues" evidence="2">
    <location>
        <begin position="338"/>
        <end position="347"/>
    </location>
</feature>
<evidence type="ECO:0000256" key="1">
    <source>
        <dbReference type="PROSITE-ProRule" id="PRU00325"/>
    </source>
</evidence>
<feature type="compositionally biased region" description="Polar residues" evidence="2">
    <location>
        <begin position="185"/>
        <end position="206"/>
    </location>
</feature>
<keyword evidence="1" id="KW-0862">Zinc</keyword>
<keyword evidence="1" id="KW-0479">Metal-binding</keyword>
<protein>
    <recommendedName>
        <fullName evidence="3">SWIM-type domain-containing protein</fullName>
    </recommendedName>
</protein>
<feature type="domain" description="SWIM-type" evidence="3">
    <location>
        <begin position="4"/>
        <end position="45"/>
    </location>
</feature>
<evidence type="ECO:0000259" key="3">
    <source>
        <dbReference type="PROSITE" id="PS50966"/>
    </source>
</evidence>
<reference evidence="5" key="1">
    <citation type="journal article" date="2011" name="Proc. Natl. Acad. Sci. U.S.A.">
        <title>Obligate biotrophy features unraveled by the genomic analysis of rust fungi.</title>
        <authorList>
            <person name="Duplessis S."/>
            <person name="Cuomo C.A."/>
            <person name="Lin Y.-C."/>
            <person name="Aerts A."/>
            <person name="Tisserant E."/>
            <person name="Veneault-Fourrey C."/>
            <person name="Joly D.L."/>
            <person name="Hacquard S."/>
            <person name="Amselem J."/>
            <person name="Cantarel B.L."/>
            <person name="Chiu R."/>
            <person name="Coutinho P.M."/>
            <person name="Feau N."/>
            <person name="Field M."/>
            <person name="Frey P."/>
            <person name="Gelhaye E."/>
            <person name="Goldberg J."/>
            <person name="Grabherr M.G."/>
            <person name="Kodira C.D."/>
            <person name="Kohler A."/>
            <person name="Kuees U."/>
            <person name="Lindquist E.A."/>
            <person name="Lucas S.M."/>
            <person name="Mago R."/>
            <person name="Mauceli E."/>
            <person name="Morin E."/>
            <person name="Murat C."/>
            <person name="Pangilinan J.L."/>
            <person name="Park R."/>
            <person name="Pearson M."/>
            <person name="Quesneville H."/>
            <person name="Rouhier N."/>
            <person name="Sakthikumar S."/>
            <person name="Salamov A.A."/>
            <person name="Schmutz J."/>
            <person name="Selles B."/>
            <person name="Shapiro H."/>
            <person name="Tanguay P."/>
            <person name="Tuskan G.A."/>
            <person name="Henrissat B."/>
            <person name="Van de Peer Y."/>
            <person name="Rouze P."/>
            <person name="Ellis J.G."/>
            <person name="Dodds P.N."/>
            <person name="Schein J.E."/>
            <person name="Zhong S."/>
            <person name="Hamelin R.C."/>
            <person name="Grigoriev I.V."/>
            <person name="Szabo L.J."/>
            <person name="Martin F."/>
        </authorList>
    </citation>
    <scope>NUCLEOTIDE SEQUENCE [LARGE SCALE GENOMIC DNA]</scope>
    <source>
        <strain evidence="5">98AG31 / pathotype 3-4-7</strain>
    </source>
</reference>
<feature type="region of interest" description="Disordered" evidence="2">
    <location>
        <begin position="68"/>
        <end position="157"/>
    </location>
</feature>
<dbReference type="KEGG" id="mlr:MELLADRAFT_109954"/>
<gene>
    <name evidence="4" type="ORF">MELLADRAFT_109954</name>
</gene>
<feature type="compositionally biased region" description="Polar residues" evidence="2">
    <location>
        <begin position="71"/>
        <end position="84"/>
    </location>
</feature>
<accession>F4RY61</accession>
<keyword evidence="5" id="KW-1185">Reference proteome</keyword>